<dbReference type="Gene3D" id="2.60.40.2880">
    <property type="entry name" value="MmpS1-5, C-terminal soluble domain"/>
    <property type="match status" value="1"/>
</dbReference>
<sequence length="130" mass="14244">MDIKTEYGIVPIFDASVEGNSQLQVYYYETDSFVTISSVYVYEIEYKISGTATSVDVTLNNSNGGTEQYDNVSDPHTYSYKNFNDDFVYISAQNQGESGSVTVKIYHRGALFKSSTSSGAYVIATASGSI</sequence>
<dbReference type="EMBL" id="MAYW01000325">
    <property type="protein sequence ID" value="ODS29935.1"/>
    <property type="molecule type" value="Genomic_DNA"/>
</dbReference>
<organism evidence="1 2">
    <name type="scientific">Candidatus Scalindua rubra</name>
    <dbReference type="NCBI Taxonomy" id="1872076"/>
    <lineage>
        <taxon>Bacteria</taxon>
        <taxon>Pseudomonadati</taxon>
        <taxon>Planctomycetota</taxon>
        <taxon>Candidatus Brocadiia</taxon>
        <taxon>Candidatus Brocadiales</taxon>
        <taxon>Candidatus Scalinduaceae</taxon>
        <taxon>Candidatus Scalindua</taxon>
    </lineage>
</organism>
<protein>
    <submittedName>
        <fullName evidence="1">Uncharacterized protein</fullName>
    </submittedName>
</protein>
<dbReference type="AlphaFoldDB" id="A0A1E3X2T3"/>
<reference evidence="1 2" key="1">
    <citation type="submission" date="2016-07" db="EMBL/GenBank/DDBJ databases">
        <title>Draft genome of Scalindua rubra, obtained from a brine-seawater interface in the Red Sea, sheds light on salt adaptation in anammox bacteria.</title>
        <authorList>
            <person name="Speth D.R."/>
            <person name="Lagkouvardos I."/>
            <person name="Wang Y."/>
            <person name="Qian P.-Y."/>
            <person name="Dutilh B.E."/>
            <person name="Jetten M.S."/>
        </authorList>
    </citation>
    <scope>NUCLEOTIDE SEQUENCE [LARGE SCALE GENOMIC DNA]</scope>
    <source>
        <strain evidence="1">BSI-1</strain>
    </source>
</reference>
<evidence type="ECO:0000313" key="2">
    <source>
        <dbReference type="Proteomes" id="UP000094056"/>
    </source>
</evidence>
<accession>A0A1E3X2T3</accession>
<name>A0A1E3X2T3_9BACT</name>
<comment type="caution">
    <text evidence="1">The sequence shown here is derived from an EMBL/GenBank/DDBJ whole genome shotgun (WGS) entry which is preliminary data.</text>
</comment>
<gene>
    <name evidence="1" type="ORF">SCARUB_04961</name>
</gene>
<dbReference type="InterPro" id="IPR038468">
    <property type="entry name" value="MmpS_C"/>
</dbReference>
<proteinExistence type="predicted"/>
<evidence type="ECO:0000313" key="1">
    <source>
        <dbReference type="EMBL" id="ODS29935.1"/>
    </source>
</evidence>
<dbReference type="Proteomes" id="UP000094056">
    <property type="component" value="Unassembled WGS sequence"/>
</dbReference>